<dbReference type="InterPro" id="IPR011009">
    <property type="entry name" value="Kinase-like_dom_sf"/>
</dbReference>
<dbReference type="SUPFAM" id="SSF56112">
    <property type="entry name" value="Protein kinase-like (PK-like)"/>
    <property type="match status" value="1"/>
</dbReference>
<dbReference type="PIRSF" id="PIRSF000707">
    <property type="entry name" value="Hygromycin-B_kinase"/>
    <property type="match status" value="1"/>
</dbReference>
<dbReference type="AlphaFoldDB" id="M2XUC6"/>
<protein>
    <submittedName>
        <fullName evidence="2">Aminoglycoside phosphotransferase</fullName>
    </submittedName>
</protein>
<evidence type="ECO:0000313" key="2">
    <source>
        <dbReference type="EMBL" id="EME52825.1"/>
    </source>
</evidence>
<dbReference type="Gene3D" id="3.90.1200.10">
    <property type="match status" value="1"/>
</dbReference>
<dbReference type="RefSeq" id="WP_007033989.1">
    <property type="nucleotide sequence ID" value="NZ_AOHO01000074.1"/>
</dbReference>
<dbReference type="CDD" id="cd05120">
    <property type="entry name" value="APH_ChoK_like"/>
    <property type="match status" value="1"/>
</dbReference>
<dbReference type="PANTHER" id="PTHR21310">
    <property type="entry name" value="AMINOGLYCOSIDE PHOSPHOTRANSFERASE-RELATED-RELATED"/>
    <property type="match status" value="1"/>
</dbReference>
<dbReference type="InterPro" id="IPR051678">
    <property type="entry name" value="AGP_Transferase"/>
</dbReference>
<dbReference type="InterPro" id="IPR002575">
    <property type="entry name" value="Aminoglycoside_PTrfase"/>
</dbReference>
<keyword evidence="2" id="KW-0808">Transferase</keyword>
<evidence type="ECO:0000313" key="3">
    <source>
        <dbReference type="Proteomes" id="UP000054226"/>
    </source>
</evidence>
<reference evidence="2 3" key="1">
    <citation type="journal article" date="2013" name="Genome Announc.">
        <title>Draft Genome Sequence of Amycolatopsis decaplanina Strain DSM 44594T.</title>
        <authorList>
            <person name="Kaur N."/>
            <person name="Kumar S."/>
            <person name="Bala M."/>
            <person name="Raghava G.P."/>
            <person name="Mayilraj S."/>
        </authorList>
    </citation>
    <scope>NUCLEOTIDE SEQUENCE [LARGE SCALE GENOMIC DNA]</scope>
    <source>
        <strain evidence="2 3">DSM 44594</strain>
    </source>
</reference>
<dbReference type="PATRIC" id="fig|1284240.4.peg.6299"/>
<dbReference type="InterPro" id="IPR016259">
    <property type="entry name" value="Hygromycin-B_Kinase"/>
</dbReference>
<keyword evidence="3" id="KW-1185">Reference proteome</keyword>
<feature type="domain" description="Aminoglycoside phosphotransferase" evidence="1">
    <location>
        <begin position="37"/>
        <end position="262"/>
    </location>
</feature>
<proteinExistence type="predicted"/>
<name>M2XUC6_9PSEU</name>
<dbReference type="Proteomes" id="UP000054226">
    <property type="component" value="Unassembled WGS sequence"/>
</dbReference>
<organism evidence="2 3">
    <name type="scientific">Amycolatopsis decaplanina DSM 44594</name>
    <dbReference type="NCBI Taxonomy" id="1284240"/>
    <lineage>
        <taxon>Bacteria</taxon>
        <taxon>Bacillati</taxon>
        <taxon>Actinomycetota</taxon>
        <taxon>Actinomycetes</taxon>
        <taxon>Pseudonocardiales</taxon>
        <taxon>Pseudonocardiaceae</taxon>
        <taxon>Amycolatopsis</taxon>
    </lineage>
</organism>
<evidence type="ECO:0000259" key="1">
    <source>
        <dbReference type="Pfam" id="PF01636"/>
    </source>
</evidence>
<comment type="caution">
    <text evidence="2">The sequence shown here is derived from an EMBL/GenBank/DDBJ whole genome shotgun (WGS) entry which is preliminary data.</text>
</comment>
<dbReference type="EMBL" id="AOHO01000074">
    <property type="protein sequence ID" value="EME52825.1"/>
    <property type="molecule type" value="Genomic_DNA"/>
</dbReference>
<gene>
    <name evidence="2" type="ORF">H074_30922</name>
</gene>
<dbReference type="Pfam" id="PF01636">
    <property type="entry name" value="APH"/>
    <property type="match status" value="1"/>
</dbReference>
<dbReference type="GO" id="GO:0016740">
    <property type="term" value="F:transferase activity"/>
    <property type="evidence" value="ECO:0007669"/>
    <property type="project" value="UniProtKB-KW"/>
</dbReference>
<sequence length="310" mass="34318">MISFPPAGTEAEFEALTRQDLLPAVTSLTGSLGLGEVVPFTEGSLPVYAVGDDLVLKLFPPVHLDELPTERTMLEILHGRLPIPTPAVHGVGERDGWGYVLMERLRGETLKDAWPRLSTEDKHRLAPELGEALAALHSLHDPRLDALDPPDWAAFVAEQRANVVEHHRRTGLGESWIARIPAFLDSVELGSPPIVPLHTEFMRDHLMVTHDGERPRLTGLFDFEPAMRGAAEYDFVAVGLFVSGGDKDFLRRLLAGYGAKPDEEFSLRCLSYALCTSTATSLGTSGFFRRRRNRRWRASAALGGEPPREW</sequence>
<accession>M2XUC6</accession>
<dbReference type="PANTHER" id="PTHR21310:SF15">
    <property type="entry name" value="AMINOGLYCOSIDE PHOSPHOTRANSFERASE DOMAIN-CONTAINING PROTEIN"/>
    <property type="match status" value="1"/>
</dbReference>